<evidence type="ECO:0000313" key="5">
    <source>
        <dbReference type="EnsemblMetazoa" id="GBRI023682-PA"/>
    </source>
</evidence>
<dbReference type="PROSITE" id="PS50222">
    <property type="entry name" value="EF_HAND_2"/>
    <property type="match status" value="2"/>
</dbReference>
<dbReference type="Gene3D" id="1.10.238.10">
    <property type="entry name" value="EF-hand"/>
    <property type="match status" value="2"/>
</dbReference>
<evidence type="ECO:0000256" key="2">
    <source>
        <dbReference type="ARBA" id="ARBA00022737"/>
    </source>
</evidence>
<keyword evidence="3" id="KW-0106">Calcium</keyword>
<dbReference type="STRING" id="37001.A0A1A9WL92"/>
<organism evidence="5 6">
    <name type="scientific">Glossina brevipalpis</name>
    <dbReference type="NCBI Taxonomy" id="37001"/>
    <lineage>
        <taxon>Eukaryota</taxon>
        <taxon>Metazoa</taxon>
        <taxon>Ecdysozoa</taxon>
        <taxon>Arthropoda</taxon>
        <taxon>Hexapoda</taxon>
        <taxon>Insecta</taxon>
        <taxon>Pterygota</taxon>
        <taxon>Neoptera</taxon>
        <taxon>Endopterygota</taxon>
        <taxon>Diptera</taxon>
        <taxon>Brachycera</taxon>
        <taxon>Muscomorpha</taxon>
        <taxon>Hippoboscoidea</taxon>
        <taxon>Glossinidae</taxon>
        <taxon>Glossina</taxon>
    </lineage>
</organism>
<dbReference type="PANTHER" id="PTHR45942">
    <property type="entry name" value="PROTEIN PHOSPATASE 3 REGULATORY SUBUNIT B ALPHA ISOFORM TYPE 1"/>
    <property type="match status" value="1"/>
</dbReference>
<sequence>MNKLDSTLDDVQNTRFSNIYHDLIKQAPKTTQFSELEVQSILLVYHKFVLANGPKAKYMTRKQFNNLFLVLFKIYDLQIIERILSLITTDLKKDVDPLAWVKLFSVFMSKKLDQKMKFAFRIYNPANTGYLTREIVTFAVEKFFMGEDEDEVNELRSDMLELLFKKFDQDRDGAISYEEYAAVVTKNPMLLEFLGQCFPRVDESRQLVGDRRSYSKMNKLDSTLDDVQNTRFSNIYHDLIKQMAKTTQFSEMEVQSILLVYHKFVLANGPKAKTMTKKQFNNLFLVLFKIYDLQIIERILSLITSDLNKDVLPIAWVKLFSVFMASKLEQKIKFTFQIYNGANTGFLTRDVVTFAVEKFFMGEDEDEVNELRSDMLEVLFKKFDIDRDGAISYEEYAAVVIKEPMLLEFLGQCFPNVDGMTVIAYCTNILSQIQFAKSTIDDK</sequence>
<reference evidence="6" key="1">
    <citation type="submission" date="2014-03" db="EMBL/GenBank/DDBJ databases">
        <authorList>
            <person name="Aksoy S."/>
            <person name="Warren W."/>
            <person name="Wilson R.K."/>
        </authorList>
    </citation>
    <scope>NUCLEOTIDE SEQUENCE [LARGE SCALE GENOMIC DNA]</scope>
    <source>
        <strain evidence="6">IAEA</strain>
    </source>
</reference>
<dbReference type="InterPro" id="IPR018247">
    <property type="entry name" value="EF_Hand_1_Ca_BS"/>
</dbReference>
<accession>A0A1A9WL92</accession>
<dbReference type="PROSITE" id="PS00018">
    <property type="entry name" value="EF_HAND_1"/>
    <property type="match status" value="2"/>
</dbReference>
<evidence type="ECO:0000256" key="3">
    <source>
        <dbReference type="ARBA" id="ARBA00022837"/>
    </source>
</evidence>
<name>A0A1A9WL92_9MUSC</name>
<dbReference type="EnsemblMetazoa" id="GBRI023682-RA">
    <property type="protein sequence ID" value="GBRI023682-PA"/>
    <property type="gene ID" value="GBRI023682"/>
</dbReference>
<evidence type="ECO:0000256" key="1">
    <source>
        <dbReference type="ARBA" id="ARBA00022723"/>
    </source>
</evidence>
<reference evidence="5" key="2">
    <citation type="submission" date="2020-05" db="UniProtKB">
        <authorList>
            <consortium name="EnsemblMetazoa"/>
        </authorList>
    </citation>
    <scope>IDENTIFICATION</scope>
    <source>
        <strain evidence="5">IAEA</strain>
    </source>
</reference>
<keyword evidence="1" id="KW-0479">Metal-binding</keyword>
<dbReference type="VEuPathDB" id="VectorBase:GBRI023682"/>
<protein>
    <recommendedName>
        <fullName evidence="4">EF-hand domain-containing protein</fullName>
    </recommendedName>
</protein>
<dbReference type="InterPro" id="IPR011992">
    <property type="entry name" value="EF-hand-dom_pair"/>
</dbReference>
<dbReference type="Pfam" id="PF13499">
    <property type="entry name" value="EF-hand_7"/>
    <property type="match status" value="2"/>
</dbReference>
<dbReference type="Proteomes" id="UP000091820">
    <property type="component" value="Unassembled WGS sequence"/>
</dbReference>
<keyword evidence="6" id="KW-1185">Reference proteome</keyword>
<keyword evidence="2" id="KW-0677">Repeat</keyword>
<dbReference type="SMART" id="SM00054">
    <property type="entry name" value="EFh"/>
    <property type="match status" value="2"/>
</dbReference>
<proteinExistence type="predicted"/>
<evidence type="ECO:0000313" key="6">
    <source>
        <dbReference type="Proteomes" id="UP000091820"/>
    </source>
</evidence>
<dbReference type="GO" id="GO:0005509">
    <property type="term" value="F:calcium ion binding"/>
    <property type="evidence" value="ECO:0007669"/>
    <property type="project" value="InterPro"/>
</dbReference>
<dbReference type="InterPro" id="IPR002048">
    <property type="entry name" value="EF_hand_dom"/>
</dbReference>
<feature type="domain" description="EF-hand" evidence="4">
    <location>
        <begin position="371"/>
        <end position="406"/>
    </location>
</feature>
<evidence type="ECO:0000259" key="4">
    <source>
        <dbReference type="PROSITE" id="PS50222"/>
    </source>
</evidence>
<feature type="domain" description="EF-hand" evidence="4">
    <location>
        <begin position="155"/>
        <end position="190"/>
    </location>
</feature>
<dbReference type="SUPFAM" id="SSF47473">
    <property type="entry name" value="EF-hand"/>
    <property type="match status" value="2"/>
</dbReference>
<dbReference type="AlphaFoldDB" id="A0A1A9WL92"/>